<gene>
    <name evidence="6" type="primary">LOC115753099</name>
</gene>
<dbReference type="InterPro" id="IPR011990">
    <property type="entry name" value="TPR-like_helical_dom_sf"/>
</dbReference>
<feature type="repeat" description="PPR" evidence="3">
    <location>
        <begin position="409"/>
        <end position="443"/>
    </location>
</feature>
<keyword evidence="2" id="KW-0677">Repeat</keyword>
<feature type="region of interest" description="Disordered" evidence="4">
    <location>
        <begin position="38"/>
        <end position="63"/>
    </location>
</feature>
<dbReference type="PROSITE" id="PS51375">
    <property type="entry name" value="PPR"/>
    <property type="match status" value="8"/>
</dbReference>
<dbReference type="RefSeq" id="XP_048134581.1">
    <property type="nucleotide sequence ID" value="XM_048278624.1"/>
</dbReference>
<feature type="repeat" description="PPR" evidence="3">
    <location>
        <begin position="269"/>
        <end position="303"/>
    </location>
</feature>
<dbReference type="SUPFAM" id="SSF81901">
    <property type="entry name" value="HCP-like"/>
    <property type="match status" value="1"/>
</dbReference>
<dbReference type="Pfam" id="PF01535">
    <property type="entry name" value="PPR"/>
    <property type="match status" value="1"/>
</dbReference>
<feature type="repeat" description="PPR" evidence="3">
    <location>
        <begin position="233"/>
        <end position="267"/>
    </location>
</feature>
<dbReference type="NCBIfam" id="TIGR00756">
    <property type="entry name" value="PPR"/>
    <property type="match status" value="6"/>
</dbReference>
<dbReference type="InterPro" id="IPR002885">
    <property type="entry name" value="PPR_rpt"/>
</dbReference>
<dbReference type="PANTHER" id="PTHR47938:SF35">
    <property type="entry name" value="PENTATRICOPEPTIDE REPEAT-CONTAINING PROTEIN 4, MITOCHONDRIAL-RELATED"/>
    <property type="match status" value="1"/>
</dbReference>
<dbReference type="Gene3D" id="1.25.40.10">
    <property type="entry name" value="Tetratricopeptide repeat domain"/>
    <property type="match status" value="3"/>
</dbReference>
<evidence type="ECO:0000313" key="6">
    <source>
        <dbReference type="RefSeq" id="XP_048134581.1"/>
    </source>
</evidence>
<accession>A0ABM3HD98</accession>
<name>A0ABM3HD98_9MYRT</name>
<evidence type="ECO:0000256" key="2">
    <source>
        <dbReference type="ARBA" id="ARBA00022737"/>
    </source>
</evidence>
<feature type="repeat" description="PPR" evidence="3">
    <location>
        <begin position="304"/>
        <end position="338"/>
    </location>
</feature>
<dbReference type="GeneID" id="115753099"/>
<dbReference type="Proteomes" id="UP000827889">
    <property type="component" value="Chromosome 5"/>
</dbReference>
<sequence>MRSFSLDTTGLRFASQVSTTPATRSTKFRSELRNTHYPPFILGRSSRRSSSSGSVGLQRKTQKDLSRILRTESAIKEIERKANSKKYNNLWPKAVLEALDEAISENRYESALKIFSLLRKQHWYEPRCQTYAKLLMMLGKCRQPEQAGLLFELMLAEGLKPTVDVYTALVSAYGHSGRIDEALSTLEAMKSVSDCKPNVYTYTILVNCCMKFHQFDLIEQILSEMSYLGISCSTVTYNTMVDGYGKAEMFEQMEKSLTDMIDGGSCLPDVFTLNSVVGAYGKSGQIDKMEKWYEEFQLMGVRPDIITFNTLIGSYGKAGLYEKMSSVLDYMEKRFFSPTTATYNVIIDIYGKAGDVEKMEEYFKKMKHQGMKPTSVTYCSLVSAYSKSGLIMKVDLILRQVDNSDVVLDTPFFNCIINAYGQAGDIEKMRELFLSMKETKCSPDTITYATMIQTYIALGMTEAAEDLENNIIRSKDHPGLFSDYLWCLDIKAHLIPIWGINLGMSVG</sequence>
<feature type="repeat" description="PPR" evidence="3">
    <location>
        <begin position="127"/>
        <end position="161"/>
    </location>
</feature>
<dbReference type="PANTHER" id="PTHR47938">
    <property type="entry name" value="RESPIRATORY COMPLEX I CHAPERONE (CIA84), PUTATIVE (AFU_ORTHOLOGUE AFUA_2G06020)-RELATED"/>
    <property type="match status" value="1"/>
</dbReference>
<feature type="repeat" description="PPR" evidence="3">
    <location>
        <begin position="162"/>
        <end position="192"/>
    </location>
</feature>
<evidence type="ECO:0000313" key="5">
    <source>
        <dbReference type="Proteomes" id="UP000827889"/>
    </source>
</evidence>
<reference evidence="6" key="1">
    <citation type="submission" date="2025-08" db="UniProtKB">
        <authorList>
            <consortium name="RefSeq"/>
        </authorList>
    </citation>
    <scope>IDENTIFICATION</scope>
    <source>
        <tissue evidence="6">Leaf</tissue>
    </source>
</reference>
<evidence type="ECO:0000256" key="1">
    <source>
        <dbReference type="ARBA" id="ARBA00007626"/>
    </source>
</evidence>
<protein>
    <submittedName>
        <fullName evidence="6">Pentatricopeptide repeat-containing protein At3g53170 isoform X1</fullName>
    </submittedName>
</protein>
<feature type="repeat" description="PPR" evidence="3">
    <location>
        <begin position="339"/>
        <end position="373"/>
    </location>
</feature>
<evidence type="ECO:0000256" key="3">
    <source>
        <dbReference type="PROSITE-ProRule" id="PRU00708"/>
    </source>
</evidence>
<keyword evidence="5" id="KW-1185">Reference proteome</keyword>
<evidence type="ECO:0000256" key="4">
    <source>
        <dbReference type="SAM" id="MobiDB-lite"/>
    </source>
</evidence>
<proteinExistence type="inferred from homology"/>
<comment type="similarity">
    <text evidence="1">Belongs to the PPR family. P subfamily.</text>
</comment>
<organism evidence="5 6">
    <name type="scientific">Rhodamnia argentea</name>
    <dbReference type="NCBI Taxonomy" id="178133"/>
    <lineage>
        <taxon>Eukaryota</taxon>
        <taxon>Viridiplantae</taxon>
        <taxon>Streptophyta</taxon>
        <taxon>Embryophyta</taxon>
        <taxon>Tracheophyta</taxon>
        <taxon>Spermatophyta</taxon>
        <taxon>Magnoliopsida</taxon>
        <taxon>eudicotyledons</taxon>
        <taxon>Gunneridae</taxon>
        <taxon>Pentapetalae</taxon>
        <taxon>rosids</taxon>
        <taxon>malvids</taxon>
        <taxon>Myrtales</taxon>
        <taxon>Myrtaceae</taxon>
        <taxon>Myrtoideae</taxon>
        <taxon>Myrteae</taxon>
        <taxon>Australasian group</taxon>
        <taxon>Rhodamnia</taxon>
    </lineage>
</organism>
<dbReference type="Pfam" id="PF13041">
    <property type="entry name" value="PPR_2"/>
    <property type="match status" value="4"/>
</dbReference>
<feature type="repeat" description="PPR" evidence="3">
    <location>
        <begin position="198"/>
        <end position="232"/>
    </location>
</feature>